<keyword evidence="2 4" id="KW-0689">Ribosomal protein</keyword>
<evidence type="ECO:0000256" key="4">
    <source>
        <dbReference type="HAMAP-Rule" id="MF_00374"/>
    </source>
</evidence>
<dbReference type="HAMAP" id="MF_00374">
    <property type="entry name" value="Ribosomal_uL29"/>
    <property type="match status" value="1"/>
</dbReference>
<name>A0A498H1L7_9EURY</name>
<evidence type="ECO:0000313" key="5">
    <source>
        <dbReference type="EMBL" id="RXE55756.1"/>
    </source>
</evidence>
<protein>
    <recommendedName>
        <fullName evidence="4">Large ribosomal subunit protein uL29</fullName>
    </recommendedName>
</protein>
<comment type="similarity">
    <text evidence="1 4">Belongs to the universal ribosomal protein uL29 family.</text>
</comment>
<evidence type="ECO:0000256" key="2">
    <source>
        <dbReference type="ARBA" id="ARBA00022980"/>
    </source>
</evidence>
<dbReference type="CDD" id="cd00427">
    <property type="entry name" value="Ribosomal_L29_HIP"/>
    <property type="match status" value="1"/>
</dbReference>
<proteinExistence type="inferred from homology"/>
<reference evidence="5 6" key="1">
    <citation type="journal article" date="2015" name="Int. J. Syst. Evol. Microbiol.">
        <title>Methanoculleus taiwanensis sp. nov., a methanogen isolated from deep marine sediment at the deformation front area near Taiwan.</title>
        <authorList>
            <person name="Weng C.Y."/>
            <person name="Chen S.C."/>
            <person name="Lai M.C."/>
            <person name="Wu S.Y."/>
            <person name="Lin S."/>
            <person name="Yang T.F."/>
            <person name="Chen P.C."/>
        </authorList>
    </citation>
    <scope>NUCLEOTIDE SEQUENCE [LARGE SCALE GENOMIC DNA]</scope>
    <source>
        <strain evidence="5 6">CYW4</strain>
    </source>
</reference>
<dbReference type="GO" id="GO:0006412">
    <property type="term" value="P:translation"/>
    <property type="evidence" value="ECO:0007669"/>
    <property type="project" value="UniProtKB-UniRule"/>
</dbReference>
<dbReference type="RefSeq" id="WP_128693452.1">
    <property type="nucleotide sequence ID" value="NZ_LHQS01000002.1"/>
</dbReference>
<dbReference type="NCBIfam" id="TIGR00012">
    <property type="entry name" value="L29"/>
    <property type="match status" value="1"/>
</dbReference>
<dbReference type="InterPro" id="IPR018254">
    <property type="entry name" value="Ribosomal_uL29_CS"/>
</dbReference>
<dbReference type="SUPFAM" id="SSF46561">
    <property type="entry name" value="Ribosomal protein L29 (L29p)"/>
    <property type="match status" value="1"/>
</dbReference>
<dbReference type="PROSITE" id="PS00579">
    <property type="entry name" value="RIBOSOMAL_L29"/>
    <property type="match status" value="1"/>
</dbReference>
<dbReference type="GO" id="GO:0005840">
    <property type="term" value="C:ribosome"/>
    <property type="evidence" value="ECO:0007669"/>
    <property type="project" value="UniProtKB-KW"/>
</dbReference>
<dbReference type="InterPro" id="IPR036049">
    <property type="entry name" value="Ribosomal_uL29_sf"/>
</dbReference>
<dbReference type="GO" id="GO:0003735">
    <property type="term" value="F:structural constituent of ribosome"/>
    <property type="evidence" value="ECO:0007669"/>
    <property type="project" value="InterPro"/>
</dbReference>
<dbReference type="Proteomes" id="UP000290932">
    <property type="component" value="Unassembled WGS sequence"/>
</dbReference>
<accession>A0A498H1L7</accession>
<dbReference type="Gene3D" id="1.10.287.310">
    <property type="match status" value="1"/>
</dbReference>
<dbReference type="InterPro" id="IPR001854">
    <property type="entry name" value="Ribosomal_uL29"/>
</dbReference>
<evidence type="ECO:0000313" key="6">
    <source>
        <dbReference type="Proteomes" id="UP000290932"/>
    </source>
</evidence>
<keyword evidence="3 4" id="KW-0687">Ribonucleoprotein</keyword>
<evidence type="ECO:0000256" key="1">
    <source>
        <dbReference type="ARBA" id="ARBA00009254"/>
    </source>
</evidence>
<dbReference type="AlphaFoldDB" id="A0A498H1L7"/>
<dbReference type="GO" id="GO:1990904">
    <property type="term" value="C:ribonucleoprotein complex"/>
    <property type="evidence" value="ECO:0007669"/>
    <property type="project" value="UniProtKB-KW"/>
</dbReference>
<comment type="caution">
    <text evidence="5">The sequence shown here is derived from an EMBL/GenBank/DDBJ whole genome shotgun (WGS) entry which is preliminary data.</text>
</comment>
<dbReference type="EMBL" id="LHQS01000002">
    <property type="protein sequence ID" value="RXE55756.1"/>
    <property type="molecule type" value="Genomic_DNA"/>
</dbReference>
<dbReference type="Pfam" id="PF00831">
    <property type="entry name" value="Ribosomal_L29"/>
    <property type="match status" value="1"/>
</dbReference>
<evidence type="ECO:0000256" key="3">
    <source>
        <dbReference type="ARBA" id="ARBA00023274"/>
    </source>
</evidence>
<sequence length="67" mass="7684">MAIFRAEEVHQLSDVELQEQGQKLQLELVQERGKVSAGGATENPGRIREIRRTIARIKTEQNSRRRA</sequence>
<organism evidence="5 6">
    <name type="scientific">Methanoculleus taiwanensis</name>
    <dbReference type="NCBI Taxonomy" id="1550565"/>
    <lineage>
        <taxon>Archaea</taxon>
        <taxon>Methanobacteriati</taxon>
        <taxon>Methanobacteriota</taxon>
        <taxon>Stenosarchaea group</taxon>
        <taxon>Methanomicrobia</taxon>
        <taxon>Methanomicrobiales</taxon>
        <taxon>Methanomicrobiaceae</taxon>
        <taxon>Methanoculleus</taxon>
    </lineage>
</organism>
<keyword evidence="6" id="KW-1185">Reference proteome</keyword>
<gene>
    <name evidence="4" type="primary">rpl29</name>
    <name evidence="5" type="ORF">ABH15_05875</name>
</gene>